<proteinExistence type="predicted"/>
<dbReference type="EMBL" id="JABVXQ010000002">
    <property type="protein sequence ID" value="KAF6125254.1"/>
    <property type="molecule type" value="Genomic_DNA"/>
</dbReference>
<name>A0A834EQ85_9CHIR</name>
<evidence type="ECO:0000313" key="2">
    <source>
        <dbReference type="EMBL" id="KAF6125254.1"/>
    </source>
</evidence>
<dbReference type="Proteomes" id="UP000664940">
    <property type="component" value="Unassembled WGS sequence"/>
</dbReference>
<dbReference type="AlphaFoldDB" id="A0A834EQ85"/>
<protein>
    <submittedName>
        <fullName evidence="2">Uncharacterized protein</fullName>
    </submittedName>
</protein>
<evidence type="ECO:0000256" key="1">
    <source>
        <dbReference type="SAM" id="Phobius"/>
    </source>
</evidence>
<keyword evidence="1" id="KW-1133">Transmembrane helix</keyword>
<gene>
    <name evidence="2" type="ORF">HJG60_009773</name>
</gene>
<reference evidence="2 3" key="1">
    <citation type="journal article" date="2020" name="Nature">
        <title>Six reference-quality genomes reveal evolution of bat adaptations.</title>
        <authorList>
            <person name="Jebb D."/>
            <person name="Huang Z."/>
            <person name="Pippel M."/>
            <person name="Hughes G.M."/>
            <person name="Lavrichenko K."/>
            <person name="Devanna P."/>
            <person name="Winkler S."/>
            <person name="Jermiin L.S."/>
            <person name="Skirmuntt E.C."/>
            <person name="Katzourakis A."/>
            <person name="Burkitt-Gray L."/>
            <person name="Ray D.A."/>
            <person name="Sullivan K.A.M."/>
            <person name="Roscito J.G."/>
            <person name="Kirilenko B.M."/>
            <person name="Davalos L.M."/>
            <person name="Corthals A.P."/>
            <person name="Power M.L."/>
            <person name="Jones G."/>
            <person name="Ransome R.D."/>
            <person name="Dechmann D.K.N."/>
            <person name="Locatelli A.G."/>
            <person name="Puechmaille S.J."/>
            <person name="Fedrigo O."/>
            <person name="Jarvis E.D."/>
            <person name="Hiller M."/>
            <person name="Vernes S.C."/>
            <person name="Myers E.W."/>
            <person name="Teeling E.C."/>
        </authorList>
    </citation>
    <scope>NUCLEOTIDE SEQUENCE [LARGE SCALE GENOMIC DNA]</scope>
    <source>
        <strain evidence="2">Bat1K_MPI-CBG_1</strain>
    </source>
</reference>
<evidence type="ECO:0000313" key="3">
    <source>
        <dbReference type="Proteomes" id="UP000664940"/>
    </source>
</evidence>
<keyword evidence="1" id="KW-0812">Transmembrane</keyword>
<sequence length="120" mass="14077">MFLPIHEHSICFFFFICISFISFSVSYNFLSIGVLPPLSIFLNSYKNLFDSELHLFMEARSQQTEENAPSSSLNFLLGILFCLKQLYMGLFSYFPFLIVQYWCIKMQLTSGYLWSPLILH</sequence>
<organism evidence="2 3">
    <name type="scientific">Phyllostomus discolor</name>
    <name type="common">pale spear-nosed bat</name>
    <dbReference type="NCBI Taxonomy" id="89673"/>
    <lineage>
        <taxon>Eukaryota</taxon>
        <taxon>Metazoa</taxon>
        <taxon>Chordata</taxon>
        <taxon>Craniata</taxon>
        <taxon>Vertebrata</taxon>
        <taxon>Euteleostomi</taxon>
        <taxon>Mammalia</taxon>
        <taxon>Eutheria</taxon>
        <taxon>Laurasiatheria</taxon>
        <taxon>Chiroptera</taxon>
        <taxon>Yangochiroptera</taxon>
        <taxon>Phyllostomidae</taxon>
        <taxon>Phyllostominae</taxon>
        <taxon>Phyllostomus</taxon>
    </lineage>
</organism>
<feature type="transmembrane region" description="Helical" evidence="1">
    <location>
        <begin position="12"/>
        <end position="35"/>
    </location>
</feature>
<keyword evidence="1" id="KW-0472">Membrane</keyword>
<accession>A0A834EQ85</accession>
<feature type="transmembrane region" description="Helical" evidence="1">
    <location>
        <begin position="75"/>
        <end position="99"/>
    </location>
</feature>
<comment type="caution">
    <text evidence="2">The sequence shown here is derived from an EMBL/GenBank/DDBJ whole genome shotgun (WGS) entry which is preliminary data.</text>
</comment>